<name>A0A8S0PUU1_OLEEU</name>
<feature type="region of interest" description="Disordered" evidence="1">
    <location>
        <begin position="1"/>
        <end position="23"/>
    </location>
</feature>
<evidence type="ECO:0000313" key="2">
    <source>
        <dbReference type="EMBL" id="CAA2957926.1"/>
    </source>
</evidence>
<dbReference type="OrthoDB" id="374045at2759"/>
<sequence>MNPESTDRRFSRNLSNEGRDSISLQKKLAESKRVISRNEQVPGLTEFMNDLFYGARNTEKKPYNLTGSGRVLDDHVDEDFDSSTRSASSRLTQEWLQEAKRIVASSPSRIDSPSRLVGSPRFATSQSRLSTSSLEKRDPFDRSARRHRAREKSFSGEILSKTARLSRNKSETDRNPSQGEESPASDIQKSFSNLLKLPSSPTPDPYPTISPDLTPPSPSSLVGPPLPPRQSVHRRSRFQNDPNAPLSQPIPTPTNPLSVSKRTFKDTASTTNNAPTTILDSPLLSPPKHFTESAHRRSKSSTTCSRPEDEVLSPPRNLVESAHRRSISSSTCSTNRILKKSNVDDGQLKEGDLKGQELNKFLKEQTIKIAEIMSGEINGKAKIVLSGPSNSTSSMVAAICYAWLLENRKRTNKKGGEGDKNNLEFVVPVMNMRRRKMWKQQQAAWLFHHVGLDATALLFANEVDMETMIMEKQLSMLVVGEDILRTNGEVGSGCTIVTDNYCEDAYDLLQTPIVKKLLLAGILLDTQNLNISTKLSMNRDAEAVQLLSVGAAPNYRNALYDQLMQDRKDNAFFEVLRHSYGKPSGESNRDSGAIEQRISEKYPFSAGIAPNEGKNRNNTKDETNQKVSPVIVSPMKMPVQAPAKTPAKAANASQGKNKSFFAKLFGFGSKQ</sequence>
<feature type="compositionally biased region" description="Polar residues" evidence="1">
    <location>
        <begin position="255"/>
        <end position="279"/>
    </location>
</feature>
<dbReference type="EMBL" id="CACTIH010000244">
    <property type="protein sequence ID" value="CAA2957926.1"/>
    <property type="molecule type" value="Genomic_DNA"/>
</dbReference>
<dbReference type="InterPro" id="IPR038763">
    <property type="entry name" value="DHH_sf"/>
</dbReference>
<evidence type="ECO:0000256" key="1">
    <source>
        <dbReference type="SAM" id="MobiDB-lite"/>
    </source>
</evidence>
<dbReference type="GO" id="GO:0004309">
    <property type="term" value="F:exopolyphosphatase activity"/>
    <property type="evidence" value="ECO:0007669"/>
    <property type="project" value="TreeGrafter"/>
</dbReference>
<feature type="compositionally biased region" description="Basic and acidic residues" evidence="1">
    <location>
        <begin position="613"/>
        <end position="624"/>
    </location>
</feature>
<comment type="caution">
    <text evidence="2">The sequence shown here is derived from an EMBL/GenBank/DDBJ whole genome shotgun (WGS) entry which is preliminary data.</text>
</comment>
<feature type="region of interest" description="Disordered" evidence="1">
    <location>
        <begin position="58"/>
        <end position="91"/>
    </location>
</feature>
<accession>A0A8S0PUU1</accession>
<proteinExistence type="predicted"/>
<feature type="compositionally biased region" description="Polar residues" evidence="1">
    <location>
        <begin position="175"/>
        <end position="193"/>
    </location>
</feature>
<keyword evidence="3" id="KW-1185">Reference proteome</keyword>
<dbReference type="PANTHER" id="PTHR12112">
    <property type="entry name" value="BNIP - RELATED"/>
    <property type="match status" value="1"/>
</dbReference>
<feature type="region of interest" description="Disordered" evidence="1">
    <location>
        <begin position="106"/>
        <end position="332"/>
    </location>
</feature>
<dbReference type="Gramene" id="OE9A016158T1">
    <property type="protein sequence ID" value="OE9A016158C1"/>
    <property type="gene ID" value="OE9A016158"/>
</dbReference>
<dbReference type="SUPFAM" id="SSF64182">
    <property type="entry name" value="DHH phosphoesterases"/>
    <property type="match status" value="1"/>
</dbReference>
<dbReference type="AlphaFoldDB" id="A0A8S0PUU1"/>
<dbReference type="FunFam" id="3.90.1640.10:FF:000010">
    <property type="entry name" value="Uncharacterized protein"/>
    <property type="match status" value="1"/>
</dbReference>
<dbReference type="GO" id="GO:0005737">
    <property type="term" value="C:cytoplasm"/>
    <property type="evidence" value="ECO:0007669"/>
    <property type="project" value="TreeGrafter"/>
</dbReference>
<gene>
    <name evidence="2" type="ORF">OLEA9_A016158</name>
</gene>
<feature type="compositionally biased region" description="Polar residues" evidence="1">
    <location>
        <begin position="122"/>
        <end position="133"/>
    </location>
</feature>
<feature type="region of interest" description="Disordered" evidence="1">
    <location>
        <begin position="605"/>
        <end position="632"/>
    </location>
</feature>
<dbReference type="Gene3D" id="3.90.1640.10">
    <property type="entry name" value="inorganic pyrophosphatase (n-terminal core)"/>
    <property type="match status" value="2"/>
</dbReference>
<feature type="compositionally biased region" description="Basic and acidic residues" evidence="1">
    <location>
        <begin position="134"/>
        <end position="143"/>
    </location>
</feature>
<feature type="compositionally biased region" description="Basic and acidic residues" evidence="1">
    <location>
        <begin position="1"/>
        <end position="10"/>
    </location>
</feature>
<feature type="compositionally biased region" description="Pro residues" evidence="1">
    <location>
        <begin position="200"/>
        <end position="228"/>
    </location>
</feature>
<dbReference type="PANTHER" id="PTHR12112:SF39">
    <property type="entry name" value="EG:152A3.5 PROTEIN (FBGN0003116_PN PROTEIN)"/>
    <property type="match status" value="1"/>
</dbReference>
<protein>
    <submittedName>
        <fullName evidence="2">Uncharacterized protein</fullName>
    </submittedName>
</protein>
<reference evidence="2 3" key="1">
    <citation type="submission" date="2019-12" db="EMBL/GenBank/DDBJ databases">
        <authorList>
            <person name="Alioto T."/>
            <person name="Alioto T."/>
            <person name="Gomez Garrido J."/>
        </authorList>
    </citation>
    <scope>NUCLEOTIDE SEQUENCE [LARGE SCALE GENOMIC DNA]</scope>
</reference>
<dbReference type="Proteomes" id="UP000594638">
    <property type="component" value="Unassembled WGS sequence"/>
</dbReference>
<evidence type="ECO:0000313" key="3">
    <source>
        <dbReference type="Proteomes" id="UP000594638"/>
    </source>
</evidence>
<organism evidence="2 3">
    <name type="scientific">Olea europaea subsp. europaea</name>
    <dbReference type="NCBI Taxonomy" id="158383"/>
    <lineage>
        <taxon>Eukaryota</taxon>
        <taxon>Viridiplantae</taxon>
        <taxon>Streptophyta</taxon>
        <taxon>Embryophyta</taxon>
        <taxon>Tracheophyta</taxon>
        <taxon>Spermatophyta</taxon>
        <taxon>Magnoliopsida</taxon>
        <taxon>eudicotyledons</taxon>
        <taxon>Gunneridae</taxon>
        <taxon>Pentapetalae</taxon>
        <taxon>asterids</taxon>
        <taxon>lamiids</taxon>
        <taxon>Lamiales</taxon>
        <taxon>Oleaceae</taxon>
        <taxon>Oleeae</taxon>
        <taxon>Olea</taxon>
    </lineage>
</organism>